<comment type="caution">
    <text evidence="1">The sequence shown here is derived from an EMBL/GenBank/DDBJ whole genome shotgun (WGS) entry which is preliminary data.</text>
</comment>
<evidence type="ECO:0000313" key="2">
    <source>
        <dbReference type="Proteomes" id="UP000789901"/>
    </source>
</evidence>
<dbReference type="Proteomes" id="UP000789901">
    <property type="component" value="Unassembled WGS sequence"/>
</dbReference>
<proteinExistence type="predicted"/>
<feature type="non-terminal residue" evidence="1">
    <location>
        <position position="1"/>
    </location>
</feature>
<accession>A0ABN7VKB5</accession>
<gene>
    <name evidence="1" type="ORF">GMARGA_LOCUS19204</name>
</gene>
<evidence type="ECO:0000313" key="1">
    <source>
        <dbReference type="EMBL" id="CAG8776989.1"/>
    </source>
</evidence>
<reference evidence="1 2" key="1">
    <citation type="submission" date="2021-06" db="EMBL/GenBank/DDBJ databases">
        <authorList>
            <person name="Kallberg Y."/>
            <person name="Tangrot J."/>
            <person name="Rosling A."/>
        </authorList>
    </citation>
    <scope>NUCLEOTIDE SEQUENCE [LARGE SCALE GENOMIC DNA]</scope>
    <source>
        <strain evidence="1 2">120-4 pot B 10/14</strain>
    </source>
</reference>
<name>A0ABN7VKB5_GIGMA</name>
<sequence length="44" mass="4830">DTSLQKDPVSSSVMSKAKSLNTIQENYYELSSNSANNNESNGNY</sequence>
<protein>
    <submittedName>
        <fullName evidence="1">6375_t:CDS:1</fullName>
    </submittedName>
</protein>
<dbReference type="EMBL" id="CAJVQB010015848">
    <property type="protein sequence ID" value="CAG8776989.1"/>
    <property type="molecule type" value="Genomic_DNA"/>
</dbReference>
<organism evidence="1 2">
    <name type="scientific">Gigaspora margarita</name>
    <dbReference type="NCBI Taxonomy" id="4874"/>
    <lineage>
        <taxon>Eukaryota</taxon>
        <taxon>Fungi</taxon>
        <taxon>Fungi incertae sedis</taxon>
        <taxon>Mucoromycota</taxon>
        <taxon>Glomeromycotina</taxon>
        <taxon>Glomeromycetes</taxon>
        <taxon>Diversisporales</taxon>
        <taxon>Gigasporaceae</taxon>
        <taxon>Gigaspora</taxon>
    </lineage>
</organism>
<keyword evidence="2" id="KW-1185">Reference proteome</keyword>